<feature type="transmembrane region" description="Helical" evidence="2">
    <location>
        <begin position="79"/>
        <end position="105"/>
    </location>
</feature>
<evidence type="ECO:0000256" key="1">
    <source>
        <dbReference type="SAM" id="MobiDB-lite"/>
    </source>
</evidence>
<name>C0W785_9ACTO</name>
<organism evidence="3 4">
    <name type="scientific">Actinomyces urogenitalis DSM 15434</name>
    <dbReference type="NCBI Taxonomy" id="525246"/>
    <lineage>
        <taxon>Bacteria</taxon>
        <taxon>Bacillati</taxon>
        <taxon>Actinomycetota</taxon>
        <taxon>Actinomycetes</taxon>
        <taxon>Actinomycetales</taxon>
        <taxon>Actinomycetaceae</taxon>
        <taxon>Actinomyces</taxon>
    </lineage>
</organism>
<dbReference type="HOGENOM" id="CLU_039483_5_0_11"/>
<protein>
    <recommendedName>
        <fullName evidence="5">ABC-2 type transporter</fullName>
    </recommendedName>
</protein>
<dbReference type="eggNOG" id="COG0842">
    <property type="taxonomic scope" value="Bacteria"/>
</dbReference>
<keyword evidence="2" id="KW-0472">Membrane</keyword>
<reference evidence="3 4" key="1">
    <citation type="submission" date="2009-01" db="EMBL/GenBank/DDBJ databases">
        <authorList>
            <person name="Qin X."/>
            <person name="Bachman B."/>
            <person name="Battles P."/>
            <person name="Bell A."/>
            <person name="Bess C."/>
            <person name="Bickham C."/>
            <person name="Chaboub L."/>
            <person name="Chen D."/>
            <person name="Coyle M."/>
            <person name="Deiros D.R."/>
            <person name="Dinh H."/>
            <person name="Forbes L."/>
            <person name="Fowler G."/>
            <person name="Francisco L."/>
            <person name="Fu Q."/>
            <person name="Gubbala S."/>
            <person name="Hale W."/>
            <person name="Han Y."/>
            <person name="Hemphill L."/>
            <person name="Highlander S.K."/>
            <person name="Hirani K."/>
            <person name="Hogues M."/>
            <person name="Jackson L."/>
            <person name="Jakkamsetti A."/>
            <person name="Javaid M."/>
            <person name="Jiang H."/>
            <person name="Korchina V."/>
            <person name="Kovar C."/>
            <person name="Lara F."/>
            <person name="Lee S."/>
            <person name="Mata R."/>
            <person name="Mathew T."/>
            <person name="Moen C."/>
            <person name="Morales K."/>
            <person name="Munidasa M."/>
            <person name="Nazareth L."/>
            <person name="Ngo R."/>
            <person name="Nguyen L."/>
            <person name="Okwuonu G."/>
            <person name="Ongeri F."/>
            <person name="Patil S."/>
            <person name="Petrosino J."/>
            <person name="Pham C."/>
            <person name="Pham P."/>
            <person name="Pu L.-L."/>
            <person name="Puazo M."/>
            <person name="Raj R."/>
            <person name="Reid J."/>
            <person name="Rouhana J."/>
            <person name="Saada N."/>
            <person name="Shang Y."/>
            <person name="Simmons D."/>
            <person name="Thornton R."/>
            <person name="Warren J."/>
            <person name="Weissenberger G."/>
            <person name="Zhang J."/>
            <person name="Zhang L."/>
            <person name="Zhou C."/>
            <person name="Zhu D."/>
            <person name="Muzny D."/>
            <person name="Worley K."/>
            <person name="Gibbs R."/>
        </authorList>
    </citation>
    <scope>NUCLEOTIDE SEQUENCE [LARGE SCALE GENOMIC DNA]</scope>
    <source>
        <strain evidence="3 4">DSM 15434</strain>
    </source>
</reference>
<feature type="transmembrane region" description="Helical" evidence="2">
    <location>
        <begin position="42"/>
        <end position="59"/>
    </location>
</feature>
<dbReference type="RefSeq" id="WP_006548690.1">
    <property type="nucleotide sequence ID" value="NZ_DS999574.1"/>
</dbReference>
<feature type="region of interest" description="Disordered" evidence="1">
    <location>
        <begin position="1"/>
        <end position="20"/>
    </location>
</feature>
<proteinExistence type="predicted"/>
<comment type="caution">
    <text evidence="3">The sequence shown here is derived from an EMBL/GenBank/DDBJ whole genome shotgun (WGS) entry which is preliminary data.</text>
</comment>
<dbReference type="STRING" id="103621.GCA_001067145_00890"/>
<feature type="transmembrane region" description="Helical" evidence="2">
    <location>
        <begin position="126"/>
        <end position="151"/>
    </location>
</feature>
<sequence>MTTTTTATTSATMPTTSAVPAHRGRFPATYARIEILATLKRVDTVFFTVLMPLGMYLLFGKMSNFESTSAGHGNITASVMISMAAYSVAIASTALAASSAVELAGGWGRQVSLTSGGMRAYLQAKLTAAIAISALPVVLIFAAGLLTGAQIDSPGRWLASFALCLVAALPFSAFGLAAGMWFPSYTAVGVASSSVAGFAFLGGVFMPLGGVLFTLSRYTPLYGAARLAARPLQGDVVATMTGIVHEPVWYALANLVVWTVLFVAACLAARARSTVRK</sequence>
<keyword evidence="2" id="KW-1133">Transmembrane helix</keyword>
<dbReference type="GeneID" id="81708255"/>
<gene>
    <name evidence="3" type="ORF">HMPREF0058_1729</name>
</gene>
<dbReference type="AlphaFoldDB" id="C0W785"/>
<accession>C0W785</accession>
<dbReference type="EMBL" id="ACFH01000117">
    <property type="protein sequence ID" value="EEH65395.1"/>
    <property type="molecule type" value="Genomic_DNA"/>
</dbReference>
<keyword evidence="4" id="KW-1185">Reference proteome</keyword>
<dbReference type="Proteomes" id="UP000004778">
    <property type="component" value="Unassembled WGS sequence"/>
</dbReference>
<evidence type="ECO:0000313" key="4">
    <source>
        <dbReference type="Proteomes" id="UP000004778"/>
    </source>
</evidence>
<keyword evidence="2" id="KW-0812">Transmembrane</keyword>
<evidence type="ECO:0000256" key="2">
    <source>
        <dbReference type="SAM" id="Phobius"/>
    </source>
</evidence>
<feature type="transmembrane region" description="Helical" evidence="2">
    <location>
        <begin position="157"/>
        <end position="182"/>
    </location>
</feature>
<feature type="transmembrane region" description="Helical" evidence="2">
    <location>
        <begin position="248"/>
        <end position="269"/>
    </location>
</feature>
<feature type="transmembrane region" description="Helical" evidence="2">
    <location>
        <begin position="194"/>
        <end position="215"/>
    </location>
</feature>
<evidence type="ECO:0000313" key="3">
    <source>
        <dbReference type="EMBL" id="EEH65395.1"/>
    </source>
</evidence>
<evidence type="ECO:0008006" key="5">
    <source>
        <dbReference type="Google" id="ProtNLM"/>
    </source>
</evidence>